<dbReference type="EMBL" id="JATAAI010000022">
    <property type="protein sequence ID" value="KAK1738033.1"/>
    <property type="molecule type" value="Genomic_DNA"/>
</dbReference>
<feature type="compositionally biased region" description="Basic and acidic residues" evidence="1">
    <location>
        <begin position="247"/>
        <end position="277"/>
    </location>
</feature>
<feature type="region of interest" description="Disordered" evidence="1">
    <location>
        <begin position="126"/>
        <end position="153"/>
    </location>
</feature>
<dbReference type="PANTHER" id="PTHR15838">
    <property type="entry name" value="NUCLEOLAR PROTEIN OF 40 KDA"/>
    <property type="match status" value="1"/>
</dbReference>
<dbReference type="GO" id="GO:0043489">
    <property type="term" value="P:RNA stabilization"/>
    <property type="evidence" value="ECO:0007669"/>
    <property type="project" value="TreeGrafter"/>
</dbReference>
<gene>
    <name evidence="3" type="ORF">QTG54_011327</name>
</gene>
<dbReference type="GO" id="GO:0003723">
    <property type="term" value="F:RNA binding"/>
    <property type="evidence" value="ECO:0007669"/>
    <property type="project" value="TreeGrafter"/>
</dbReference>
<dbReference type="InterPro" id="IPR003029">
    <property type="entry name" value="S1_domain"/>
</dbReference>
<protein>
    <submittedName>
        <fullName evidence="3">S1 domain-containing protein</fullName>
    </submittedName>
</protein>
<dbReference type="Gene3D" id="2.40.50.140">
    <property type="entry name" value="Nucleic acid-binding proteins"/>
    <property type="match status" value="1"/>
</dbReference>
<feature type="compositionally biased region" description="Low complexity" evidence="1">
    <location>
        <begin position="217"/>
        <end position="229"/>
    </location>
</feature>
<dbReference type="InterPro" id="IPR012340">
    <property type="entry name" value="NA-bd_OB-fold"/>
</dbReference>
<organism evidence="3 4">
    <name type="scientific">Skeletonema marinoi</name>
    <dbReference type="NCBI Taxonomy" id="267567"/>
    <lineage>
        <taxon>Eukaryota</taxon>
        <taxon>Sar</taxon>
        <taxon>Stramenopiles</taxon>
        <taxon>Ochrophyta</taxon>
        <taxon>Bacillariophyta</taxon>
        <taxon>Coscinodiscophyceae</taxon>
        <taxon>Thalassiosirophycidae</taxon>
        <taxon>Thalassiosirales</taxon>
        <taxon>Skeletonemataceae</taxon>
        <taxon>Skeletonema</taxon>
        <taxon>Skeletonema marinoi-dohrnii complex</taxon>
    </lineage>
</organism>
<accession>A0AAD8Y2L2</accession>
<feature type="compositionally biased region" description="Polar residues" evidence="1">
    <location>
        <begin position="381"/>
        <end position="390"/>
    </location>
</feature>
<name>A0AAD8Y2L2_9STRA</name>
<reference evidence="3" key="1">
    <citation type="submission" date="2023-06" db="EMBL/GenBank/DDBJ databases">
        <title>Survivors Of The Sea: Transcriptome response of Skeletonema marinoi to long-term dormancy.</title>
        <authorList>
            <person name="Pinder M.I.M."/>
            <person name="Kourtchenko O."/>
            <person name="Robertson E.K."/>
            <person name="Larsson T."/>
            <person name="Maumus F."/>
            <person name="Osuna-Cruz C.M."/>
            <person name="Vancaester E."/>
            <person name="Stenow R."/>
            <person name="Vandepoele K."/>
            <person name="Ploug H."/>
            <person name="Bruchert V."/>
            <person name="Godhe A."/>
            <person name="Topel M."/>
        </authorList>
    </citation>
    <scope>NUCLEOTIDE SEQUENCE</scope>
    <source>
        <strain evidence="3">R05AC</strain>
    </source>
</reference>
<feature type="domain" description="S1 motif" evidence="2">
    <location>
        <begin position="17"/>
        <end position="103"/>
    </location>
</feature>
<dbReference type="AlphaFoldDB" id="A0AAD8Y2L2"/>
<feature type="region of interest" description="Disordered" evidence="1">
    <location>
        <begin position="203"/>
        <end position="416"/>
    </location>
</feature>
<feature type="compositionally biased region" description="Basic residues" evidence="1">
    <location>
        <begin position="278"/>
        <end position="317"/>
    </location>
</feature>
<feature type="compositionally biased region" description="Basic and acidic residues" evidence="1">
    <location>
        <begin position="355"/>
        <end position="378"/>
    </location>
</feature>
<sequence length="416" mass="46588">MSYQQHQRRRFVPPEVGSIHRATVTRIEPYGCFVRLVTDEDSPTISGLVHISQLTAITNNGVKISDVNDVVSLDDQVYIKVMEVTIEQTDDGRQRHKFKLSMKYVHQDTGQDLDPDGEMMEQDLMRSQHRSGSGGGGRNSQNSDQDGTGGANSLLGRSLASNIGISSAIDPGSLILKGKSGSSAGGMGNTKFNGYLLVGEDEGEQAPTASVRDERTTASAANMTNAAPAVRPMGRGRATTLPAWMTRQDDDRLGSMKGEKGPGDDKVDDGSRGDRDRKKSSRRDKHHRHKDRKRSSSKKHSRKHKKSSRRRSRSRGRSRSESYYSSSDDYSRSRSRSPSYKKKRKKSKHRHRHRGDREDYSRSRSRSRSDSRDLDQGEGRGSTSSPSAFNNVEEARAIMERLERRQRVHRTKQEDA</sequence>
<feature type="compositionally biased region" description="Basic and acidic residues" evidence="1">
    <location>
        <begin position="393"/>
        <end position="416"/>
    </location>
</feature>
<dbReference type="SMART" id="SM00316">
    <property type="entry name" value="S1"/>
    <property type="match status" value="1"/>
</dbReference>
<evidence type="ECO:0000259" key="2">
    <source>
        <dbReference type="PROSITE" id="PS50126"/>
    </source>
</evidence>
<dbReference type="Pfam" id="PF00575">
    <property type="entry name" value="S1"/>
    <property type="match status" value="1"/>
</dbReference>
<evidence type="ECO:0000313" key="4">
    <source>
        <dbReference type="Proteomes" id="UP001224775"/>
    </source>
</evidence>
<feature type="compositionally biased region" description="Basic residues" evidence="1">
    <location>
        <begin position="333"/>
        <end position="354"/>
    </location>
</feature>
<dbReference type="PROSITE" id="PS50126">
    <property type="entry name" value="S1"/>
    <property type="match status" value="1"/>
</dbReference>
<dbReference type="SUPFAM" id="SSF50249">
    <property type="entry name" value="Nucleic acid-binding proteins"/>
    <property type="match status" value="1"/>
</dbReference>
<dbReference type="PANTHER" id="PTHR15838:SF1">
    <property type="entry name" value="ZINC FINGER CCHC DOMAIN-CONTAINING PROTEIN 17"/>
    <property type="match status" value="1"/>
</dbReference>
<proteinExistence type="predicted"/>
<dbReference type="Proteomes" id="UP001224775">
    <property type="component" value="Unassembled WGS sequence"/>
</dbReference>
<keyword evidence="4" id="KW-1185">Reference proteome</keyword>
<evidence type="ECO:0000256" key="1">
    <source>
        <dbReference type="SAM" id="MobiDB-lite"/>
    </source>
</evidence>
<comment type="caution">
    <text evidence="3">The sequence shown here is derived from an EMBL/GenBank/DDBJ whole genome shotgun (WGS) entry which is preliminary data.</text>
</comment>
<evidence type="ECO:0000313" key="3">
    <source>
        <dbReference type="EMBL" id="KAK1738033.1"/>
    </source>
</evidence>